<dbReference type="OrthoDB" id="978222at2"/>
<comment type="caution">
    <text evidence="2">The sequence shown here is derived from an EMBL/GenBank/DDBJ whole genome shotgun (WGS) entry which is preliminary data.</text>
</comment>
<protein>
    <submittedName>
        <fullName evidence="2">Uncharacterized protein</fullName>
    </submittedName>
</protein>
<evidence type="ECO:0000313" key="2">
    <source>
        <dbReference type="EMBL" id="KYG83786.1"/>
    </source>
</evidence>
<keyword evidence="1" id="KW-1133">Transmembrane helix</keyword>
<accession>A0A150XYN7</accession>
<feature type="transmembrane region" description="Helical" evidence="1">
    <location>
        <begin position="15"/>
        <end position="36"/>
    </location>
</feature>
<dbReference type="STRING" id="296218.AWN68_02980"/>
<reference evidence="2 3" key="1">
    <citation type="submission" date="2016-01" db="EMBL/GenBank/DDBJ databases">
        <title>Genome sequencing of Roseivirga echinicomitans KMM 6058.</title>
        <authorList>
            <person name="Selvaratnam C."/>
            <person name="Thevarajoo S."/>
            <person name="Goh K.M."/>
            <person name="Ee R."/>
            <person name="Chan K.-G."/>
            <person name="Chong C.S."/>
        </authorList>
    </citation>
    <scope>NUCLEOTIDE SEQUENCE [LARGE SCALE GENOMIC DNA]</scope>
    <source>
        <strain evidence="2 3">KMM 6058</strain>
    </source>
</reference>
<sequence length="260" mass="30889">MFIRKLFKIGDKLKWLSLELLVVFIGVYLAFLFNAYSENKKISSENEKVLTSLKKETEEFRLSFPLQAQGMLANVRKWQAAYDSGNVVEYYDWRFLEPQYNDQVIEYAIALKGSEIVDFELYEALLQLNREIKQLEHAEKLMTETSNRFNNIPSDLSRNSDLYKAYKAQNLFHFYKFINYSRDRWSNLLAVSKKSQTVVDLINQRLSTEKRLAIEVDILKRFYPALDGDTTFIRKIFKESFPDFPEDKFEFELRKLIINE</sequence>
<dbReference type="EMBL" id="LRDB01000001">
    <property type="protein sequence ID" value="KYG83786.1"/>
    <property type="molecule type" value="Genomic_DNA"/>
</dbReference>
<dbReference type="AlphaFoldDB" id="A0A150XYN7"/>
<keyword evidence="1" id="KW-0812">Transmembrane</keyword>
<dbReference type="RefSeq" id="WP_068411208.1">
    <property type="nucleotide sequence ID" value="NZ_LRDB01000001.1"/>
</dbReference>
<keyword evidence="3" id="KW-1185">Reference proteome</keyword>
<keyword evidence="1" id="KW-0472">Membrane</keyword>
<evidence type="ECO:0000256" key="1">
    <source>
        <dbReference type="SAM" id="Phobius"/>
    </source>
</evidence>
<name>A0A150XYN7_9BACT</name>
<evidence type="ECO:0000313" key="3">
    <source>
        <dbReference type="Proteomes" id="UP000075615"/>
    </source>
</evidence>
<organism evidence="2 3">
    <name type="scientific">Roseivirga echinicomitans</name>
    <dbReference type="NCBI Taxonomy" id="296218"/>
    <lineage>
        <taxon>Bacteria</taxon>
        <taxon>Pseudomonadati</taxon>
        <taxon>Bacteroidota</taxon>
        <taxon>Cytophagia</taxon>
        <taxon>Cytophagales</taxon>
        <taxon>Roseivirgaceae</taxon>
        <taxon>Roseivirga</taxon>
    </lineage>
</organism>
<proteinExistence type="predicted"/>
<gene>
    <name evidence="2" type="ORF">AWN68_02980</name>
</gene>
<dbReference type="Proteomes" id="UP000075615">
    <property type="component" value="Unassembled WGS sequence"/>
</dbReference>